<dbReference type="AlphaFoldDB" id="A0A2U1FSV9"/>
<gene>
    <name evidence="2" type="ORF">C7382_101199</name>
</gene>
<protein>
    <submittedName>
        <fullName evidence="2">Uncharacterized protein</fullName>
    </submittedName>
</protein>
<dbReference type="RefSeq" id="WP_116678435.1">
    <property type="nucleotide sequence ID" value="NZ_JBGXZY010000005.1"/>
</dbReference>
<keyword evidence="3" id="KW-1185">Reference proteome</keyword>
<evidence type="ECO:0000313" key="3">
    <source>
        <dbReference type="Proteomes" id="UP000245462"/>
    </source>
</evidence>
<sequence>MKEKDKKAAPAKKAKAAAPKAGKARNGAVTEEVYAAIAMALYQEAYEAHDTTPMKLTINRRQSGWALKSLLIRQLPK</sequence>
<feature type="region of interest" description="Disordered" evidence="1">
    <location>
        <begin position="1"/>
        <end position="24"/>
    </location>
</feature>
<dbReference type="OrthoDB" id="1014585at2"/>
<dbReference type="Proteomes" id="UP000245462">
    <property type="component" value="Unassembled WGS sequence"/>
</dbReference>
<name>A0A2U1FSV9_9PORP</name>
<proteinExistence type="predicted"/>
<organism evidence="2 3">
    <name type="scientific">Porphyromonas loveana</name>
    <dbReference type="NCBI Taxonomy" id="1884669"/>
    <lineage>
        <taxon>Bacteria</taxon>
        <taxon>Pseudomonadati</taxon>
        <taxon>Bacteroidota</taxon>
        <taxon>Bacteroidia</taxon>
        <taxon>Bacteroidales</taxon>
        <taxon>Porphyromonadaceae</taxon>
        <taxon>Porphyromonas</taxon>
    </lineage>
</organism>
<dbReference type="EMBL" id="QEKY01000001">
    <property type="protein sequence ID" value="PVZ15264.1"/>
    <property type="molecule type" value="Genomic_DNA"/>
</dbReference>
<dbReference type="GeneID" id="94549893"/>
<comment type="caution">
    <text evidence="2">The sequence shown here is derived from an EMBL/GenBank/DDBJ whole genome shotgun (WGS) entry which is preliminary data.</text>
</comment>
<evidence type="ECO:0000313" key="2">
    <source>
        <dbReference type="EMBL" id="PVZ15264.1"/>
    </source>
</evidence>
<reference evidence="2 3" key="1">
    <citation type="submission" date="2018-04" db="EMBL/GenBank/DDBJ databases">
        <title>Genomic Encyclopedia of Type Strains, Phase IV (KMG-IV): sequencing the most valuable type-strain genomes for metagenomic binning, comparative biology and taxonomic classification.</title>
        <authorList>
            <person name="Goeker M."/>
        </authorList>
    </citation>
    <scope>NUCLEOTIDE SEQUENCE [LARGE SCALE GENOMIC DNA]</scope>
    <source>
        <strain evidence="2 3">DSM 28520</strain>
    </source>
</reference>
<accession>A0A2U1FSV9</accession>
<evidence type="ECO:0000256" key="1">
    <source>
        <dbReference type="SAM" id="MobiDB-lite"/>
    </source>
</evidence>